<name>A0A8U0IJX2_9EURY</name>
<evidence type="ECO:0000313" key="2">
    <source>
        <dbReference type="EMBL" id="UPW01363.1"/>
    </source>
</evidence>
<evidence type="ECO:0000313" key="3">
    <source>
        <dbReference type="Proteomes" id="UP000830434"/>
    </source>
</evidence>
<proteinExistence type="predicted"/>
<sequence>MEQRASVGTTPQADEENHTLPTDSRIRRLASGHLEEALAADVRSEKEYHIRSALQALVIAERPVSTD</sequence>
<feature type="region of interest" description="Disordered" evidence="1">
    <location>
        <begin position="1"/>
        <end position="26"/>
    </location>
</feature>
<organism evidence="2 3">
    <name type="scientific">Halorussus gelatinilyticus</name>
    <dbReference type="NCBI Taxonomy" id="2937524"/>
    <lineage>
        <taxon>Archaea</taxon>
        <taxon>Methanobacteriati</taxon>
        <taxon>Methanobacteriota</taxon>
        <taxon>Stenosarchaea group</taxon>
        <taxon>Halobacteria</taxon>
        <taxon>Halobacteriales</taxon>
        <taxon>Haladaptataceae</taxon>
        <taxon>Halorussus</taxon>
    </lineage>
</organism>
<dbReference type="KEGG" id="haxz:M0R88_04475"/>
<dbReference type="RefSeq" id="WP_248655765.1">
    <property type="nucleotide sequence ID" value="NZ_CP096658.1"/>
</dbReference>
<gene>
    <name evidence="2" type="ORF">M0R88_04475</name>
</gene>
<protein>
    <submittedName>
        <fullName evidence="2">Uncharacterized protein</fullName>
    </submittedName>
</protein>
<dbReference type="GeneID" id="72189084"/>
<accession>A0A8U0IJX2</accession>
<dbReference type="AlphaFoldDB" id="A0A8U0IJX2"/>
<dbReference type="Proteomes" id="UP000830434">
    <property type="component" value="Chromosome"/>
</dbReference>
<keyword evidence="3" id="KW-1185">Reference proteome</keyword>
<reference evidence="2" key="1">
    <citation type="submission" date="2022-04" db="EMBL/GenBank/DDBJ databases">
        <title>Diverse halophilic archaea isolated from saline environments.</title>
        <authorList>
            <person name="Cui H.-L."/>
        </authorList>
    </citation>
    <scope>NUCLEOTIDE SEQUENCE</scope>
    <source>
        <strain evidence="2">XZYJT40</strain>
    </source>
</reference>
<dbReference type="EMBL" id="CP096658">
    <property type="protein sequence ID" value="UPW01363.1"/>
    <property type="molecule type" value="Genomic_DNA"/>
</dbReference>
<evidence type="ECO:0000256" key="1">
    <source>
        <dbReference type="SAM" id="MobiDB-lite"/>
    </source>
</evidence>
<feature type="compositionally biased region" description="Polar residues" evidence="1">
    <location>
        <begin position="1"/>
        <end position="12"/>
    </location>
</feature>